<name>A0A0K1S4F0_9CHRO</name>
<evidence type="ECO:0000313" key="1">
    <source>
        <dbReference type="EMBL" id="AKV68878.1"/>
    </source>
</evidence>
<proteinExistence type="predicted"/>
<protein>
    <submittedName>
        <fullName evidence="1">Uncharacterized protein</fullName>
    </submittedName>
</protein>
<keyword evidence="2" id="KW-1185">Reference proteome</keyword>
<accession>A0A0K1S4F0</accession>
<evidence type="ECO:0000313" key="2">
    <source>
        <dbReference type="Proteomes" id="UP000068167"/>
    </source>
</evidence>
<dbReference type="EMBL" id="CP011339">
    <property type="protein sequence ID" value="AKV68878.1"/>
    <property type="molecule type" value="Genomic_DNA"/>
</dbReference>
<organism evidence="1 2">
    <name type="scientific">Microcystis panniformis FACHB-1757</name>
    <dbReference type="NCBI Taxonomy" id="1638788"/>
    <lineage>
        <taxon>Bacteria</taxon>
        <taxon>Bacillati</taxon>
        <taxon>Cyanobacteriota</taxon>
        <taxon>Cyanophyceae</taxon>
        <taxon>Oscillatoriophycideae</taxon>
        <taxon>Chroococcales</taxon>
        <taxon>Microcystaceae</taxon>
        <taxon>Microcystis</taxon>
    </lineage>
</organism>
<sequence length="37" mass="4462">MQELDKLRNVIKFQKVSFILLQKAAYLWAEKLKKILI</sequence>
<reference evidence="1 2" key="1">
    <citation type="journal article" date="2016" name="Stand. Genomic Sci.">
        <title>Complete genome sequence and genomic characterization of Microcystis panniformis FACHB 1757 by third-generation sequencing.</title>
        <authorList>
            <person name="Zhang J.Y."/>
            <person name="Guan R."/>
            <person name="Zhang H.J."/>
            <person name="Li H."/>
            <person name="Xiao P."/>
            <person name="Yu G.L."/>
            <person name="Du L."/>
            <person name="Cao D.M."/>
            <person name="Zhu B.C."/>
            <person name="Li R.H."/>
            <person name="Lu Z.H."/>
        </authorList>
    </citation>
    <scope>NUCLEOTIDE SEQUENCE [LARGE SCALE GENOMIC DNA]</scope>
    <source>
        <strain evidence="1 2">FACHB-1757</strain>
    </source>
</reference>
<dbReference type="KEGG" id="mpk:VL20_3925"/>
<dbReference type="AlphaFoldDB" id="A0A0K1S4F0"/>
<dbReference type="PATRIC" id="fig|1638788.3.peg.3959"/>
<dbReference type="Proteomes" id="UP000068167">
    <property type="component" value="Chromosome"/>
</dbReference>
<gene>
    <name evidence="1" type="ORF">VL20_3925</name>
</gene>